<gene>
    <name evidence="8" type="ORF">AB7A72_07555</name>
</gene>
<feature type="transmembrane region" description="Helical" evidence="5">
    <location>
        <begin position="148"/>
        <end position="178"/>
    </location>
</feature>
<dbReference type="Pfam" id="PF00528">
    <property type="entry name" value="BPD_transp_1"/>
    <property type="match status" value="1"/>
</dbReference>
<feature type="compositionally biased region" description="Low complexity" evidence="6">
    <location>
        <begin position="356"/>
        <end position="373"/>
    </location>
</feature>
<evidence type="ECO:0000256" key="3">
    <source>
        <dbReference type="ARBA" id="ARBA00022989"/>
    </source>
</evidence>
<reference evidence="8 9" key="1">
    <citation type="journal article" date="2016" name="Int. J. Syst. Evol. Microbiol.">
        <title>Description of Comamonas sediminis sp. nov., isolated from lagoon sediments.</title>
        <authorList>
            <person name="Subhash Y."/>
            <person name="Bang J.J."/>
            <person name="You T.H."/>
            <person name="Lee S.S."/>
        </authorList>
    </citation>
    <scope>NUCLEOTIDE SEQUENCE [LARGE SCALE GENOMIC DNA]</scope>
    <source>
        <strain evidence="8 9">JCM 31169</strain>
    </source>
</reference>
<dbReference type="EMBL" id="JBGBDC010000002">
    <property type="protein sequence ID" value="MEY2250853.1"/>
    <property type="molecule type" value="Genomic_DNA"/>
</dbReference>
<comment type="subcellular location">
    <subcellularLocation>
        <location evidence="1 5">Cell membrane</location>
        <topology evidence="1 5">Multi-pass membrane protein</topology>
    </subcellularLocation>
</comment>
<feature type="transmembrane region" description="Helical" evidence="5">
    <location>
        <begin position="198"/>
        <end position="228"/>
    </location>
</feature>
<dbReference type="PROSITE" id="PS50928">
    <property type="entry name" value="ABC_TM1"/>
    <property type="match status" value="1"/>
</dbReference>
<evidence type="ECO:0000256" key="2">
    <source>
        <dbReference type="ARBA" id="ARBA00022692"/>
    </source>
</evidence>
<sequence length="381" mass="41601">MTMTEPVSPLPPGRSPAARAWRRFKSNKLGFYSLLLFVVLVVLSLFAELISNDKPLVVRYEGQTYFPLAKDYPETTFGGDFHTATDYLDPFIQQQLGKDGNWALFPLNRYGPNTINYFAKSPTPSAPSADNWLGTDDRGRDLLAQLIYGFRVSVLFGLALTAVGTVIGVLTGAIQGFFGGKVDLMFQRFTEIWGAMPVLYLLIIFSAVLAPSAALLLVLLALFGWMALSDYVRVEFLRNRQMDYVKSARALGVPSWKIMWRHILPNSMTPVVTFLPFQMSASILTLTSLDFLGLGVPPGTPSLGELLSQGKNSIDAWWISLATFAVLVGTLLLLTFMGDALRDALDPRKQLNAPRAGAAPVAVPAQPAAPAGADAKEARHA</sequence>
<keyword evidence="5" id="KW-0813">Transport</keyword>
<protein>
    <submittedName>
        <fullName evidence="8">ABC transporter permease</fullName>
    </submittedName>
</protein>
<keyword evidence="2 5" id="KW-0812">Transmembrane</keyword>
<evidence type="ECO:0000256" key="4">
    <source>
        <dbReference type="ARBA" id="ARBA00023136"/>
    </source>
</evidence>
<keyword evidence="9" id="KW-1185">Reference proteome</keyword>
<dbReference type="SUPFAM" id="SSF161098">
    <property type="entry name" value="MetI-like"/>
    <property type="match status" value="1"/>
</dbReference>
<dbReference type="CDD" id="cd06261">
    <property type="entry name" value="TM_PBP2"/>
    <property type="match status" value="1"/>
</dbReference>
<proteinExistence type="inferred from homology"/>
<evidence type="ECO:0000313" key="8">
    <source>
        <dbReference type="EMBL" id="MEY2250853.1"/>
    </source>
</evidence>
<feature type="region of interest" description="Disordered" evidence="6">
    <location>
        <begin position="356"/>
        <end position="381"/>
    </location>
</feature>
<dbReference type="Proteomes" id="UP001562178">
    <property type="component" value="Unassembled WGS sequence"/>
</dbReference>
<evidence type="ECO:0000256" key="1">
    <source>
        <dbReference type="ARBA" id="ARBA00004651"/>
    </source>
</evidence>
<feature type="transmembrane region" description="Helical" evidence="5">
    <location>
        <begin position="316"/>
        <end position="341"/>
    </location>
</feature>
<dbReference type="Gene3D" id="1.10.3720.10">
    <property type="entry name" value="MetI-like"/>
    <property type="match status" value="1"/>
</dbReference>
<dbReference type="PANTHER" id="PTHR30325">
    <property type="entry name" value="MEMBRANE COMPONENT OF ABC TRANSPORTER"/>
    <property type="match status" value="1"/>
</dbReference>
<dbReference type="InterPro" id="IPR035906">
    <property type="entry name" value="MetI-like_sf"/>
</dbReference>
<accession>A0ABV4B053</accession>
<keyword evidence="4 5" id="KW-0472">Membrane</keyword>
<dbReference type="InterPro" id="IPR025966">
    <property type="entry name" value="OppC_N"/>
</dbReference>
<dbReference type="PANTHER" id="PTHR30325:SF0">
    <property type="entry name" value="INNER MEMBRANE ABC TRANSPORTER PERMEASE PROTEIN YEJE"/>
    <property type="match status" value="1"/>
</dbReference>
<name>A0ABV4B053_9BURK</name>
<feature type="domain" description="ABC transmembrane type-1" evidence="7">
    <location>
        <begin position="150"/>
        <end position="338"/>
    </location>
</feature>
<evidence type="ECO:0000313" key="9">
    <source>
        <dbReference type="Proteomes" id="UP001562178"/>
    </source>
</evidence>
<evidence type="ECO:0000256" key="5">
    <source>
        <dbReference type="RuleBase" id="RU363032"/>
    </source>
</evidence>
<feature type="transmembrane region" description="Helical" evidence="5">
    <location>
        <begin position="29"/>
        <end position="50"/>
    </location>
</feature>
<comment type="caution">
    <text evidence="8">The sequence shown here is derived from an EMBL/GenBank/DDBJ whole genome shotgun (WGS) entry which is preliminary data.</text>
</comment>
<keyword evidence="3 5" id="KW-1133">Transmembrane helix</keyword>
<dbReference type="InterPro" id="IPR000515">
    <property type="entry name" value="MetI-like"/>
</dbReference>
<dbReference type="Pfam" id="PF12911">
    <property type="entry name" value="OppC_N"/>
    <property type="match status" value="1"/>
</dbReference>
<comment type="similarity">
    <text evidence="5">Belongs to the binding-protein-dependent transport system permease family.</text>
</comment>
<evidence type="ECO:0000256" key="6">
    <source>
        <dbReference type="SAM" id="MobiDB-lite"/>
    </source>
</evidence>
<organism evidence="8 9">
    <name type="scientific">Comamonas sediminis</name>
    <dbReference type="NCBI Taxonomy" id="1783360"/>
    <lineage>
        <taxon>Bacteria</taxon>
        <taxon>Pseudomonadati</taxon>
        <taxon>Pseudomonadota</taxon>
        <taxon>Betaproteobacteria</taxon>
        <taxon>Burkholderiales</taxon>
        <taxon>Comamonadaceae</taxon>
        <taxon>Comamonas</taxon>
    </lineage>
</organism>
<dbReference type="RefSeq" id="WP_369459530.1">
    <property type="nucleotide sequence ID" value="NZ_CP191350.1"/>
</dbReference>
<evidence type="ECO:0000259" key="7">
    <source>
        <dbReference type="PROSITE" id="PS50928"/>
    </source>
</evidence>